<keyword evidence="3" id="KW-1185">Reference proteome</keyword>
<feature type="chain" id="PRO_5019355323" evidence="1">
    <location>
        <begin position="22"/>
        <end position="507"/>
    </location>
</feature>
<name>A0A420BJQ9_SPHD1</name>
<dbReference type="AlphaFoldDB" id="A0A420BJQ9"/>
<comment type="caution">
    <text evidence="2">The sequence shown here is derived from an EMBL/GenBank/DDBJ whole genome shotgun (WGS) entry which is preliminary data.</text>
</comment>
<accession>A0A420BJQ9</accession>
<evidence type="ECO:0000256" key="1">
    <source>
        <dbReference type="SAM" id="SignalP"/>
    </source>
</evidence>
<protein>
    <submittedName>
        <fullName evidence="2">Uncharacterized protein</fullName>
    </submittedName>
</protein>
<dbReference type="OrthoDB" id="2481603at2"/>
<sequence>MKAILLLALQTLFFVSLFAQKNDISIDTDHKELNEIFVWAKRKARSFVVTGKRGPVNIHQKNQESATVSYLPSYWAGYPLRTAFYSRDFCHQAIGAHLLGLEAENFTMLRAFAASATPSRKWFPLWAINFDGTPYTLDYKNDDNFVREIPAVFELVEKNAQLYDWTKDQRYLTDSALRQFNAKAVSDFVLAHDLKNPNGVAESDGSGNIFKGTATYNEHRDQTLIEAGDGIGSQYQAYMAFAKLSELSGENAQARIYNEKASALRNYFNKEWGIVDNKELYNRGYDKNNLPVAGWGKENSWFLPLKEITDPRSDRHLKYLNYIDEQLGSKEGLPENIEAITYVPELFFKYGQNERGWKWLKYIISKINTVHAMATLTGNNGDYPEVSFVLISNVVQDMMGVNPGEKGNAIETCPHLPKELGRVKVSNVKIGQVLYTVEQRAISETILSYTGGEAVQYWQAGFPGSHLYLYCNGKKIKSSIGEKNGITYSYIDVKITGDKQYRVTTQL</sequence>
<organism evidence="2 3">
    <name type="scientific">Sphingobacterium detergens</name>
    <dbReference type="NCBI Taxonomy" id="1145106"/>
    <lineage>
        <taxon>Bacteria</taxon>
        <taxon>Pseudomonadati</taxon>
        <taxon>Bacteroidota</taxon>
        <taxon>Sphingobacteriia</taxon>
        <taxon>Sphingobacteriales</taxon>
        <taxon>Sphingobacteriaceae</taxon>
        <taxon>Sphingobacterium</taxon>
    </lineage>
</organism>
<dbReference type="InterPro" id="IPR008928">
    <property type="entry name" value="6-hairpin_glycosidase_sf"/>
</dbReference>
<dbReference type="RefSeq" id="WP_120258560.1">
    <property type="nucleotide sequence ID" value="NZ_RAPY01000001.1"/>
</dbReference>
<dbReference type="SUPFAM" id="SSF48208">
    <property type="entry name" value="Six-hairpin glycosidases"/>
    <property type="match status" value="1"/>
</dbReference>
<dbReference type="Gene3D" id="1.50.10.10">
    <property type="match status" value="1"/>
</dbReference>
<dbReference type="GO" id="GO:0005975">
    <property type="term" value="P:carbohydrate metabolic process"/>
    <property type="evidence" value="ECO:0007669"/>
    <property type="project" value="InterPro"/>
</dbReference>
<reference evidence="2 3" key="1">
    <citation type="submission" date="2018-09" db="EMBL/GenBank/DDBJ databases">
        <title>Genomic Encyclopedia of Type Strains, Phase III (KMG-III): the genomes of soil and plant-associated and newly described type strains.</title>
        <authorList>
            <person name="Whitman W."/>
        </authorList>
    </citation>
    <scope>NUCLEOTIDE SEQUENCE [LARGE SCALE GENOMIC DNA]</scope>
    <source>
        <strain evidence="2 3">CECT 7938</strain>
    </source>
</reference>
<keyword evidence="1" id="KW-0732">Signal</keyword>
<feature type="signal peptide" evidence="1">
    <location>
        <begin position="1"/>
        <end position="21"/>
    </location>
</feature>
<dbReference type="EMBL" id="RAPY01000001">
    <property type="protein sequence ID" value="RKE56952.1"/>
    <property type="molecule type" value="Genomic_DNA"/>
</dbReference>
<evidence type="ECO:0000313" key="3">
    <source>
        <dbReference type="Proteomes" id="UP000286246"/>
    </source>
</evidence>
<dbReference type="InterPro" id="IPR012341">
    <property type="entry name" value="6hp_glycosidase-like_sf"/>
</dbReference>
<gene>
    <name evidence="2" type="ORF">DFQ12_1826</name>
</gene>
<evidence type="ECO:0000313" key="2">
    <source>
        <dbReference type="EMBL" id="RKE56952.1"/>
    </source>
</evidence>
<dbReference type="Proteomes" id="UP000286246">
    <property type="component" value="Unassembled WGS sequence"/>
</dbReference>
<proteinExistence type="predicted"/>